<evidence type="ECO:0000313" key="10">
    <source>
        <dbReference type="EMBL" id="MDC7226356.1"/>
    </source>
</evidence>
<evidence type="ECO:0000256" key="7">
    <source>
        <dbReference type="PROSITE-ProRule" id="PRU00169"/>
    </source>
</evidence>
<evidence type="ECO:0000313" key="11">
    <source>
        <dbReference type="Proteomes" id="UP001221217"/>
    </source>
</evidence>
<dbReference type="InterPro" id="IPR025662">
    <property type="entry name" value="Sigma_54_int_dom_ATP-bd_1"/>
</dbReference>
<dbReference type="FunFam" id="3.40.50.300:FF:000006">
    <property type="entry name" value="DNA-binding transcriptional regulator NtrC"/>
    <property type="match status" value="1"/>
</dbReference>
<comment type="caution">
    <text evidence="10">The sequence shown here is derived from an EMBL/GenBank/DDBJ whole genome shotgun (WGS) entry which is preliminary data.</text>
</comment>
<dbReference type="InterPro" id="IPR009057">
    <property type="entry name" value="Homeodomain-like_sf"/>
</dbReference>
<evidence type="ECO:0000259" key="8">
    <source>
        <dbReference type="PROSITE" id="PS50045"/>
    </source>
</evidence>
<proteinExistence type="predicted"/>
<dbReference type="PROSITE" id="PS50110">
    <property type="entry name" value="RESPONSE_REGULATORY"/>
    <property type="match status" value="1"/>
</dbReference>
<name>A0AAJ1IHK5_9SPIO</name>
<dbReference type="Pfam" id="PF25601">
    <property type="entry name" value="AAA_lid_14"/>
    <property type="match status" value="1"/>
</dbReference>
<dbReference type="SUPFAM" id="SSF46689">
    <property type="entry name" value="Homeodomain-like"/>
    <property type="match status" value="1"/>
</dbReference>
<dbReference type="Pfam" id="PF02954">
    <property type="entry name" value="HTH_8"/>
    <property type="match status" value="1"/>
</dbReference>
<keyword evidence="6" id="KW-0804">Transcription</keyword>
<feature type="domain" description="Response regulatory" evidence="9">
    <location>
        <begin position="2"/>
        <end position="116"/>
    </location>
</feature>
<dbReference type="GO" id="GO:0043565">
    <property type="term" value="F:sequence-specific DNA binding"/>
    <property type="evidence" value="ECO:0007669"/>
    <property type="project" value="InterPro"/>
</dbReference>
<dbReference type="SMART" id="SM00382">
    <property type="entry name" value="AAA"/>
    <property type="match status" value="1"/>
</dbReference>
<dbReference type="InterPro" id="IPR058031">
    <property type="entry name" value="AAA_lid_NorR"/>
</dbReference>
<dbReference type="PRINTS" id="PR01590">
    <property type="entry name" value="HTHFIS"/>
</dbReference>
<dbReference type="PANTHER" id="PTHR32071">
    <property type="entry name" value="TRANSCRIPTIONAL REGULATORY PROTEIN"/>
    <property type="match status" value="1"/>
</dbReference>
<dbReference type="InterPro" id="IPR027417">
    <property type="entry name" value="P-loop_NTPase"/>
</dbReference>
<dbReference type="GO" id="GO:0000160">
    <property type="term" value="P:phosphorelay signal transduction system"/>
    <property type="evidence" value="ECO:0007669"/>
    <property type="project" value="UniProtKB-KW"/>
</dbReference>
<keyword evidence="1 7" id="KW-0597">Phosphoprotein</keyword>
<dbReference type="Gene3D" id="1.10.8.60">
    <property type="match status" value="1"/>
</dbReference>
<keyword evidence="4" id="KW-0902">Two-component regulatory system</keyword>
<feature type="modified residue" description="4-aspartylphosphate" evidence="7">
    <location>
        <position position="51"/>
    </location>
</feature>
<evidence type="ECO:0000256" key="1">
    <source>
        <dbReference type="ARBA" id="ARBA00022553"/>
    </source>
</evidence>
<dbReference type="InterPro" id="IPR011006">
    <property type="entry name" value="CheY-like_superfamily"/>
</dbReference>
<dbReference type="Pfam" id="PF00072">
    <property type="entry name" value="Response_reg"/>
    <property type="match status" value="1"/>
</dbReference>
<evidence type="ECO:0000259" key="9">
    <source>
        <dbReference type="PROSITE" id="PS50110"/>
    </source>
</evidence>
<dbReference type="CDD" id="cd00009">
    <property type="entry name" value="AAA"/>
    <property type="match status" value="1"/>
</dbReference>
<accession>A0AAJ1IHK5</accession>
<sequence length="438" mass="48853">MRILIADDEKSIRDSIAEYLELDGHEVMTAENGLSALRLLEDEYFDVFVTDLKMPAADGLEVLGRMKAAGIDVPVIMISAFGDVADAVEAMKLGAEDYLVKPFETEELMIKVLKAGEKRRLLFEVERLRSKTGSSVTMESRNDVMKRILKLARKAAPTPSNVLITGESGTGKEVLARFMHTNSNRADKPFVAVNVGSIPESLMESELYGHEKGAFTGADRMKTGLFEAGNGGTVFLDEIGEMPVHLQVKLLRTLQERSVQRVGSVRQIKLDVRIIAATNRSLEEEVEAGRFREDLFYRLNVVRIHLPPLRERLEDLPELCASFVTLMNVRMGRNISGISSSALEGLKCYSFPGNIRELENLIERAFILAEGDFLEVEDFSLPVSNPELSKGVGTLKQIEKQAIQEALARWEGKKTKTAEELGIDRKTLFNKIKEYGLD</sequence>
<dbReference type="PROSITE" id="PS00675">
    <property type="entry name" value="SIGMA54_INTERACT_1"/>
    <property type="match status" value="1"/>
</dbReference>
<dbReference type="AlphaFoldDB" id="A0AAJ1IHK5"/>
<dbReference type="Pfam" id="PF00158">
    <property type="entry name" value="Sigma54_activat"/>
    <property type="match status" value="1"/>
</dbReference>
<keyword evidence="5" id="KW-0805">Transcription regulation</keyword>
<dbReference type="Proteomes" id="UP001221217">
    <property type="component" value="Unassembled WGS sequence"/>
</dbReference>
<dbReference type="GO" id="GO:0006355">
    <property type="term" value="P:regulation of DNA-templated transcription"/>
    <property type="evidence" value="ECO:0007669"/>
    <property type="project" value="InterPro"/>
</dbReference>
<evidence type="ECO:0000256" key="3">
    <source>
        <dbReference type="ARBA" id="ARBA00022840"/>
    </source>
</evidence>
<evidence type="ECO:0000256" key="5">
    <source>
        <dbReference type="ARBA" id="ARBA00023015"/>
    </source>
</evidence>
<dbReference type="InterPro" id="IPR003593">
    <property type="entry name" value="AAA+_ATPase"/>
</dbReference>
<dbReference type="InterPro" id="IPR025944">
    <property type="entry name" value="Sigma_54_int_dom_CS"/>
</dbReference>
<feature type="domain" description="Sigma-54 factor interaction" evidence="8">
    <location>
        <begin position="138"/>
        <end position="367"/>
    </location>
</feature>
<protein>
    <submittedName>
        <fullName evidence="10">Sigma-54 dependent transcriptional regulator</fullName>
    </submittedName>
</protein>
<dbReference type="SUPFAM" id="SSF52540">
    <property type="entry name" value="P-loop containing nucleoside triphosphate hydrolases"/>
    <property type="match status" value="1"/>
</dbReference>
<evidence type="ECO:0000256" key="6">
    <source>
        <dbReference type="ARBA" id="ARBA00023163"/>
    </source>
</evidence>
<dbReference type="Gene3D" id="3.40.50.300">
    <property type="entry name" value="P-loop containing nucleotide triphosphate hydrolases"/>
    <property type="match status" value="1"/>
</dbReference>
<dbReference type="SMART" id="SM00448">
    <property type="entry name" value="REC"/>
    <property type="match status" value="1"/>
</dbReference>
<reference evidence="10 11" key="1">
    <citation type="submission" date="2022-12" db="EMBL/GenBank/DDBJ databases">
        <title>Metagenome assembled genome from gulf of manar.</title>
        <authorList>
            <person name="Kohli P."/>
            <person name="Pk S."/>
            <person name="Venkata Ramana C."/>
            <person name="Sasikala C."/>
        </authorList>
    </citation>
    <scope>NUCLEOTIDE SEQUENCE [LARGE SCALE GENOMIC DNA]</scope>
    <source>
        <strain evidence="10">JB008</strain>
    </source>
</reference>
<dbReference type="GO" id="GO:0005524">
    <property type="term" value="F:ATP binding"/>
    <property type="evidence" value="ECO:0007669"/>
    <property type="project" value="UniProtKB-KW"/>
</dbReference>
<keyword evidence="2" id="KW-0547">Nucleotide-binding</keyword>
<dbReference type="PROSITE" id="PS50045">
    <property type="entry name" value="SIGMA54_INTERACT_4"/>
    <property type="match status" value="1"/>
</dbReference>
<dbReference type="InterPro" id="IPR001789">
    <property type="entry name" value="Sig_transdc_resp-reg_receiver"/>
</dbReference>
<dbReference type="PROSITE" id="PS00688">
    <property type="entry name" value="SIGMA54_INTERACT_3"/>
    <property type="match status" value="1"/>
</dbReference>
<dbReference type="EMBL" id="JAQQAL010000011">
    <property type="protein sequence ID" value="MDC7226356.1"/>
    <property type="molecule type" value="Genomic_DNA"/>
</dbReference>
<organism evidence="10 11">
    <name type="scientific">Candidatus Thalassospirochaeta sargassi</name>
    <dbReference type="NCBI Taxonomy" id="3119039"/>
    <lineage>
        <taxon>Bacteria</taxon>
        <taxon>Pseudomonadati</taxon>
        <taxon>Spirochaetota</taxon>
        <taxon>Spirochaetia</taxon>
        <taxon>Spirochaetales</taxon>
        <taxon>Spirochaetaceae</taxon>
        <taxon>Candidatus Thalassospirochaeta</taxon>
    </lineage>
</organism>
<dbReference type="Gene3D" id="1.10.10.60">
    <property type="entry name" value="Homeodomain-like"/>
    <property type="match status" value="1"/>
</dbReference>
<keyword evidence="3" id="KW-0067">ATP-binding</keyword>
<dbReference type="Gene3D" id="3.40.50.2300">
    <property type="match status" value="1"/>
</dbReference>
<dbReference type="FunFam" id="3.40.50.2300:FF:000018">
    <property type="entry name" value="DNA-binding transcriptional regulator NtrC"/>
    <property type="match status" value="1"/>
</dbReference>
<dbReference type="SUPFAM" id="SSF52172">
    <property type="entry name" value="CheY-like"/>
    <property type="match status" value="1"/>
</dbReference>
<gene>
    <name evidence="10" type="ORF">PQJ61_06300</name>
</gene>
<dbReference type="PANTHER" id="PTHR32071:SF113">
    <property type="entry name" value="ALGINATE BIOSYNTHESIS TRANSCRIPTIONAL REGULATORY PROTEIN ALGB"/>
    <property type="match status" value="1"/>
</dbReference>
<dbReference type="InterPro" id="IPR002078">
    <property type="entry name" value="Sigma_54_int"/>
</dbReference>
<dbReference type="InterPro" id="IPR002197">
    <property type="entry name" value="HTH_Fis"/>
</dbReference>
<evidence type="ECO:0000256" key="2">
    <source>
        <dbReference type="ARBA" id="ARBA00022741"/>
    </source>
</evidence>
<evidence type="ECO:0000256" key="4">
    <source>
        <dbReference type="ARBA" id="ARBA00023012"/>
    </source>
</evidence>